<feature type="domain" description="NADPH-dependent FMN reductase-like" evidence="1">
    <location>
        <begin position="11"/>
        <end position="157"/>
    </location>
</feature>
<dbReference type="OrthoDB" id="9812295at2"/>
<sequence>MSIDTEPTELPRIAIVVGSTRPGRRSRLVADWVRHCAEQYLDGRASIELLDIADFELPLLDEPVPAAIGQYTRPHTLRWAEQVGRCDGFVFVTPEYNHAMPASLKNAIDYLFAEWNDRAAGFVSYGLTGGVRAVEQLRLSLAEVKVATVRSQVALNLFSDFELPDMLEVGELAPGGHHGAVLERMLDEIVDWANALRGLRSRASV</sequence>
<organism evidence="2 3">
    <name type="scientific">Enemella evansiae</name>
    <dbReference type="NCBI Taxonomy" id="2016499"/>
    <lineage>
        <taxon>Bacteria</taxon>
        <taxon>Bacillati</taxon>
        <taxon>Actinomycetota</taxon>
        <taxon>Actinomycetes</taxon>
        <taxon>Propionibacteriales</taxon>
        <taxon>Propionibacteriaceae</taxon>
        <taxon>Enemella</taxon>
    </lineage>
</organism>
<evidence type="ECO:0000259" key="1">
    <source>
        <dbReference type="Pfam" id="PF03358"/>
    </source>
</evidence>
<dbReference type="Gene3D" id="3.40.50.360">
    <property type="match status" value="1"/>
</dbReference>
<evidence type="ECO:0000313" key="3">
    <source>
        <dbReference type="Proteomes" id="UP000215896"/>
    </source>
</evidence>
<proteinExistence type="predicted"/>
<dbReference type="GO" id="GO:0005829">
    <property type="term" value="C:cytosol"/>
    <property type="evidence" value="ECO:0007669"/>
    <property type="project" value="TreeGrafter"/>
</dbReference>
<dbReference type="SUPFAM" id="SSF52218">
    <property type="entry name" value="Flavoproteins"/>
    <property type="match status" value="1"/>
</dbReference>
<dbReference type="InterPro" id="IPR029039">
    <property type="entry name" value="Flavoprotein-like_sf"/>
</dbReference>
<dbReference type="Pfam" id="PF03358">
    <property type="entry name" value="FMN_red"/>
    <property type="match status" value="1"/>
</dbReference>
<dbReference type="GO" id="GO:0016491">
    <property type="term" value="F:oxidoreductase activity"/>
    <property type="evidence" value="ECO:0007669"/>
    <property type="project" value="InterPro"/>
</dbReference>
<dbReference type="RefSeq" id="WP_094405879.1">
    <property type="nucleotide sequence ID" value="NZ_NMVM01000007.1"/>
</dbReference>
<comment type="caution">
    <text evidence="2">The sequence shown here is derived from an EMBL/GenBank/DDBJ whole genome shotgun (WGS) entry which is preliminary data.</text>
</comment>
<dbReference type="GO" id="GO:0010181">
    <property type="term" value="F:FMN binding"/>
    <property type="evidence" value="ECO:0007669"/>
    <property type="project" value="TreeGrafter"/>
</dbReference>
<dbReference type="EMBL" id="NMVO01000014">
    <property type="protein sequence ID" value="OYO12793.1"/>
    <property type="molecule type" value="Genomic_DNA"/>
</dbReference>
<protein>
    <submittedName>
        <fullName evidence="2">NADPH-dependent FMN reductase</fullName>
    </submittedName>
</protein>
<keyword evidence="3" id="KW-1185">Reference proteome</keyword>
<dbReference type="InterPro" id="IPR005025">
    <property type="entry name" value="FMN_Rdtase-like_dom"/>
</dbReference>
<evidence type="ECO:0000313" key="2">
    <source>
        <dbReference type="EMBL" id="OYO12793.1"/>
    </source>
</evidence>
<dbReference type="PANTHER" id="PTHR30543">
    <property type="entry name" value="CHROMATE REDUCTASE"/>
    <property type="match status" value="1"/>
</dbReference>
<accession>A0A255GEP9</accession>
<dbReference type="InterPro" id="IPR050712">
    <property type="entry name" value="NAD(P)H-dep_reductase"/>
</dbReference>
<dbReference type="AlphaFoldDB" id="A0A255GEP9"/>
<gene>
    <name evidence="2" type="ORF">CGZ94_12900</name>
</gene>
<reference evidence="2 3" key="1">
    <citation type="submission" date="2017-07" db="EMBL/GenBank/DDBJ databases">
        <title>Draft whole genome sequences of clinical Proprionibacteriaceae strains.</title>
        <authorList>
            <person name="Bernier A.-M."/>
            <person name="Bernard K."/>
            <person name="Domingo M.-C."/>
        </authorList>
    </citation>
    <scope>NUCLEOTIDE SEQUENCE [LARGE SCALE GENOMIC DNA]</scope>
    <source>
        <strain evidence="2 3">NML 030167</strain>
    </source>
</reference>
<dbReference type="PANTHER" id="PTHR30543:SF21">
    <property type="entry name" value="NAD(P)H-DEPENDENT FMN REDUCTASE LOT6"/>
    <property type="match status" value="1"/>
</dbReference>
<dbReference type="Proteomes" id="UP000215896">
    <property type="component" value="Unassembled WGS sequence"/>
</dbReference>
<name>A0A255GEP9_9ACTN</name>
<accession>A0A4R6LSU7</accession>